<dbReference type="NCBIfam" id="TIGR03936">
    <property type="entry name" value="sam_1_link_chp"/>
    <property type="match status" value="1"/>
</dbReference>
<evidence type="ECO:0000259" key="1">
    <source>
        <dbReference type="Pfam" id="PF10105"/>
    </source>
</evidence>
<dbReference type="EMBL" id="CBXI010000043">
    <property type="protein sequence ID" value="CDL92595.1"/>
    <property type="molecule type" value="Genomic_DNA"/>
</dbReference>
<dbReference type="Pfam" id="PF10105">
    <property type="entry name" value="DUF2344"/>
    <property type="match status" value="1"/>
</dbReference>
<gene>
    <name evidence="2" type="ORF">CTDIVETGP_2665</name>
</gene>
<evidence type="ECO:0000313" key="2">
    <source>
        <dbReference type="EMBL" id="CDL92595.1"/>
    </source>
</evidence>
<organism evidence="2 3">
    <name type="scientific">Clostridium tyrobutyricum DIVETGP</name>
    <dbReference type="NCBI Taxonomy" id="1408889"/>
    <lineage>
        <taxon>Bacteria</taxon>
        <taxon>Bacillati</taxon>
        <taxon>Bacillota</taxon>
        <taxon>Clostridia</taxon>
        <taxon>Eubacteriales</taxon>
        <taxon>Clostridiaceae</taxon>
        <taxon>Clostridium</taxon>
    </lineage>
</organism>
<dbReference type="OrthoDB" id="9780488at2"/>
<feature type="domain" description="DUF2344" evidence="1">
    <location>
        <begin position="3"/>
        <end position="190"/>
    </location>
</feature>
<name>W6N883_CLOTY</name>
<dbReference type="RefSeq" id="WP_017894831.1">
    <property type="nucleotide sequence ID" value="NZ_CBXI010000043.1"/>
</dbReference>
<sequence>MVRYLIKFSKDSSIKFIGHLDLMRTIQRMMRRSKLPVEYSKGFNPHINMSIAQPLSVGVYSCGDYMDVCFEKEVCENYIKEKLNESAPAGVKIFKANKINDIPNKKTFKSMAEVYAAKYIIKIKYSNSSNVLSNMEELLKEDQWNTLKKSKRGKVESNIKKFIKSINYKLKDNVLVIDTIISCGSRENLSAELLGQYIQERTEGSDKDAFIDIMREEMYGKLDNKLITLDKLVNVN</sequence>
<dbReference type="Proteomes" id="UP000019482">
    <property type="component" value="Unassembled WGS sequence"/>
</dbReference>
<dbReference type="AlphaFoldDB" id="W6N883"/>
<evidence type="ECO:0000313" key="3">
    <source>
        <dbReference type="Proteomes" id="UP000019482"/>
    </source>
</evidence>
<proteinExistence type="predicted"/>
<protein>
    <recommendedName>
        <fullName evidence="1">DUF2344 domain-containing protein</fullName>
    </recommendedName>
</protein>
<reference evidence="2 3" key="1">
    <citation type="journal article" date="2015" name="Genome Announc.">
        <title>Draft Genome Sequence of Clostridium tyrobutyricum Strain DIVETGP, Isolated from Cow's Milk for Grana Padano Production.</title>
        <authorList>
            <person name="Soggiu A."/>
            <person name="Piras C."/>
            <person name="Gaiarsa S."/>
            <person name="Sassera D."/>
            <person name="Roncada P."/>
            <person name="Bendixen E."/>
            <person name="Brasca M."/>
            <person name="Bonizzi L."/>
        </authorList>
    </citation>
    <scope>NUCLEOTIDE SEQUENCE [LARGE SCALE GENOMIC DNA]</scope>
    <source>
        <strain evidence="2 3">DIVETGP</strain>
    </source>
</reference>
<comment type="caution">
    <text evidence="2">The sequence shown here is derived from an EMBL/GenBank/DDBJ whole genome shotgun (WGS) entry which is preliminary data.</text>
</comment>
<dbReference type="GeneID" id="29420117"/>
<dbReference type="InterPro" id="IPR018768">
    <property type="entry name" value="DUF2344"/>
</dbReference>
<keyword evidence="3" id="KW-1185">Reference proteome</keyword>
<accession>W6N883</accession>